<reference evidence="1" key="1">
    <citation type="submission" date="2022-03" db="EMBL/GenBank/DDBJ databases">
        <authorList>
            <person name="Sayadi A."/>
        </authorList>
    </citation>
    <scope>NUCLEOTIDE SEQUENCE</scope>
</reference>
<dbReference type="OrthoDB" id="6350539at2759"/>
<name>A0A9P0VUF0_ACAOB</name>
<dbReference type="Proteomes" id="UP001152888">
    <property type="component" value="Unassembled WGS sequence"/>
</dbReference>
<evidence type="ECO:0000313" key="2">
    <source>
        <dbReference type="Proteomes" id="UP001152888"/>
    </source>
</evidence>
<comment type="caution">
    <text evidence="1">The sequence shown here is derived from an EMBL/GenBank/DDBJ whole genome shotgun (WGS) entry which is preliminary data.</text>
</comment>
<gene>
    <name evidence="1" type="ORF">ACAOBT_LOCUS37716</name>
</gene>
<dbReference type="AlphaFoldDB" id="A0A9P0VUF0"/>
<protein>
    <submittedName>
        <fullName evidence="1">Uncharacterized protein</fullName>
    </submittedName>
</protein>
<organism evidence="1 2">
    <name type="scientific">Acanthoscelides obtectus</name>
    <name type="common">Bean weevil</name>
    <name type="synonym">Bruchus obtectus</name>
    <dbReference type="NCBI Taxonomy" id="200917"/>
    <lineage>
        <taxon>Eukaryota</taxon>
        <taxon>Metazoa</taxon>
        <taxon>Ecdysozoa</taxon>
        <taxon>Arthropoda</taxon>
        <taxon>Hexapoda</taxon>
        <taxon>Insecta</taxon>
        <taxon>Pterygota</taxon>
        <taxon>Neoptera</taxon>
        <taxon>Endopterygota</taxon>
        <taxon>Coleoptera</taxon>
        <taxon>Polyphaga</taxon>
        <taxon>Cucujiformia</taxon>
        <taxon>Chrysomeloidea</taxon>
        <taxon>Chrysomelidae</taxon>
        <taxon>Bruchinae</taxon>
        <taxon>Bruchini</taxon>
        <taxon>Acanthoscelides</taxon>
    </lineage>
</organism>
<dbReference type="EMBL" id="CAKOFQ010010874">
    <property type="protein sequence ID" value="CAH2020233.1"/>
    <property type="molecule type" value="Genomic_DNA"/>
</dbReference>
<proteinExistence type="predicted"/>
<sequence length="134" mass="15220">MRGNVGDAIEHYKTAIIQGAEVSEVDQSLDSLLQKFSLLNIENDLHDRSKLSKRKTKVMRELHDAFKSSVIKFAVQEKKLKNQKLKIVVTPVRRSSRLSPSVYTSTPGVKLYNSINDMEPSEKKNMSFVKNKAL</sequence>
<evidence type="ECO:0000313" key="1">
    <source>
        <dbReference type="EMBL" id="CAH2020233.1"/>
    </source>
</evidence>
<keyword evidence="2" id="KW-1185">Reference proteome</keyword>
<accession>A0A9P0VUF0</accession>